<organism evidence="3 4">
    <name type="scientific">Candidatus Uhrbacteria bacterium GW2011_GWF2_41_16</name>
    <dbReference type="NCBI Taxonomy" id="1618997"/>
    <lineage>
        <taxon>Bacteria</taxon>
        <taxon>Candidatus Uhriibacteriota</taxon>
    </lineage>
</organism>
<dbReference type="InterPro" id="IPR036291">
    <property type="entry name" value="NAD(P)-bd_dom_sf"/>
</dbReference>
<sequence length="312" mass="34679">MPKAFRRALVTGGAGFIGSHLVDELIRCRMQVCVVDDLSSGERSFVNPKAEFFQMSINDPEFFFLVQRIKPDVIFHLAAQINVRYSVKNPRHDAEVNILGTLAVLQAAKESNVKKIVFSSSGGAMFGKGKPPYTEMVSPNPFSPYGISKRAAELYFLQTQALYNLPCVILRYANVYGPRQGAKGEAGVISVFARRMLAGGSVTMNGSGKQTRDFVYVDDVVAANILAMKFPQSDLFHIGTGKETSILTLYRAMEKCMNISLALNHIPPVSGEVMHSSLDAHRARRVLKWQPTVKLEEGLQRTIAWFKMQEKK</sequence>
<feature type="domain" description="NAD-dependent epimerase/dehydratase" evidence="2">
    <location>
        <begin position="8"/>
        <end position="233"/>
    </location>
</feature>
<protein>
    <submittedName>
        <fullName evidence="3">Nucleoside-diphosphate-sugar epimerase</fullName>
    </submittedName>
</protein>
<dbReference type="EMBL" id="LCAU01000005">
    <property type="protein sequence ID" value="KKR98166.1"/>
    <property type="molecule type" value="Genomic_DNA"/>
</dbReference>
<comment type="similarity">
    <text evidence="1">Belongs to the NAD(P)-dependent epimerase/dehydratase family.</text>
</comment>
<evidence type="ECO:0000259" key="2">
    <source>
        <dbReference type="Pfam" id="PF01370"/>
    </source>
</evidence>
<gene>
    <name evidence="3" type="ORF">UU48_C0005G0022</name>
</gene>
<dbReference type="Pfam" id="PF01370">
    <property type="entry name" value="Epimerase"/>
    <property type="match status" value="1"/>
</dbReference>
<dbReference type="Gene3D" id="3.90.25.10">
    <property type="entry name" value="UDP-galactose 4-epimerase, domain 1"/>
    <property type="match status" value="1"/>
</dbReference>
<name>A0A0G0VEU8_9BACT</name>
<comment type="caution">
    <text evidence="3">The sequence shown here is derived from an EMBL/GenBank/DDBJ whole genome shotgun (WGS) entry which is preliminary data.</text>
</comment>
<dbReference type="AlphaFoldDB" id="A0A0G0VEU8"/>
<accession>A0A0G0VEU8</accession>
<reference evidence="3 4" key="1">
    <citation type="journal article" date="2015" name="Nature">
        <title>rRNA introns, odd ribosomes, and small enigmatic genomes across a large radiation of phyla.</title>
        <authorList>
            <person name="Brown C.T."/>
            <person name="Hug L.A."/>
            <person name="Thomas B.C."/>
            <person name="Sharon I."/>
            <person name="Castelle C.J."/>
            <person name="Singh A."/>
            <person name="Wilkins M.J."/>
            <person name="Williams K.H."/>
            <person name="Banfield J.F."/>
        </authorList>
    </citation>
    <scope>NUCLEOTIDE SEQUENCE [LARGE SCALE GENOMIC DNA]</scope>
</reference>
<dbReference type="PATRIC" id="fig|1618997.3.peg.505"/>
<dbReference type="SUPFAM" id="SSF51735">
    <property type="entry name" value="NAD(P)-binding Rossmann-fold domains"/>
    <property type="match status" value="1"/>
</dbReference>
<dbReference type="Proteomes" id="UP000034746">
    <property type="component" value="Unassembled WGS sequence"/>
</dbReference>
<evidence type="ECO:0000313" key="4">
    <source>
        <dbReference type="Proteomes" id="UP000034746"/>
    </source>
</evidence>
<dbReference type="InterPro" id="IPR001509">
    <property type="entry name" value="Epimerase_deHydtase"/>
</dbReference>
<dbReference type="Gene3D" id="3.40.50.720">
    <property type="entry name" value="NAD(P)-binding Rossmann-like Domain"/>
    <property type="match status" value="1"/>
</dbReference>
<evidence type="ECO:0000313" key="3">
    <source>
        <dbReference type="EMBL" id="KKR98166.1"/>
    </source>
</evidence>
<dbReference type="PANTHER" id="PTHR43000">
    <property type="entry name" value="DTDP-D-GLUCOSE 4,6-DEHYDRATASE-RELATED"/>
    <property type="match status" value="1"/>
</dbReference>
<evidence type="ECO:0000256" key="1">
    <source>
        <dbReference type="ARBA" id="ARBA00007637"/>
    </source>
</evidence>
<proteinExistence type="inferred from homology"/>